<name>A0ABP9SK16_9MICC</name>
<dbReference type="EMBL" id="BAABKK010000023">
    <property type="protein sequence ID" value="GAA5197284.1"/>
    <property type="molecule type" value="Genomic_DNA"/>
</dbReference>
<keyword evidence="2" id="KW-1185">Reference proteome</keyword>
<evidence type="ECO:0000313" key="1">
    <source>
        <dbReference type="EMBL" id="GAA5197284.1"/>
    </source>
</evidence>
<proteinExistence type="predicted"/>
<organism evidence="1 2">
    <name type="scientific">Arthrobacter gyeryongensis</name>
    <dbReference type="NCBI Taxonomy" id="1650592"/>
    <lineage>
        <taxon>Bacteria</taxon>
        <taxon>Bacillati</taxon>
        <taxon>Actinomycetota</taxon>
        <taxon>Actinomycetes</taxon>
        <taxon>Micrococcales</taxon>
        <taxon>Micrococcaceae</taxon>
        <taxon>Arthrobacter</taxon>
    </lineage>
</organism>
<dbReference type="Proteomes" id="UP001500200">
    <property type="component" value="Unassembled WGS sequence"/>
</dbReference>
<comment type="caution">
    <text evidence="1">The sequence shown here is derived from an EMBL/GenBank/DDBJ whole genome shotgun (WGS) entry which is preliminary data.</text>
</comment>
<sequence length="469" mass="51477">MAAKIRVTWPDGAICGICFTTALRTRGSCPDCGEERLLPGRTTDGTDICRDCAGITTNMTCDDCGSETERFRAGHCIRCVLRTDLEGLLHPHTPPDLSLKRLIGVLAGAGRPESVYTWMRGANTKELLTGLGTRTIALTHESFDALPASRSVEYLREMLIHHGMLPDRDRQLAAFEQWLAVRIHDLAETPHIQAPIERFARWHHLKRLRQMAGPGKSLNTAVRSAKQEITESGKFLAWLGADHGLAVAATRQAHVNEYLAAGPSTRYAIRTFIVWLIKNKEIRRLEIPHRYAATKPLITQQQRLALVRHCIESTASPLGFRVAGLILLLFGQPVGKIASLKCADLQALPEGLHLGLGNIPVLVPAQIAPMFWDYLNNRPNQQTGNRGSQWLFPGTLPGQHIHADAMMGQLRALDIDLGGARNATLRSLVQELPPTLVANALGYSHQVIHKHAADASVPMAGYAGKCTLP</sequence>
<gene>
    <name evidence="1" type="ORF">GCM10023346_31580</name>
</gene>
<protein>
    <recommendedName>
        <fullName evidence="3">Recombinase XerD</fullName>
    </recommendedName>
</protein>
<accession>A0ABP9SK16</accession>
<reference evidence="2" key="1">
    <citation type="journal article" date="2019" name="Int. J. Syst. Evol. Microbiol.">
        <title>The Global Catalogue of Microorganisms (GCM) 10K type strain sequencing project: providing services to taxonomists for standard genome sequencing and annotation.</title>
        <authorList>
            <consortium name="The Broad Institute Genomics Platform"/>
            <consortium name="The Broad Institute Genome Sequencing Center for Infectious Disease"/>
            <person name="Wu L."/>
            <person name="Ma J."/>
        </authorList>
    </citation>
    <scope>NUCLEOTIDE SEQUENCE [LARGE SCALE GENOMIC DNA]</scope>
    <source>
        <strain evidence="2">JCM 18514</strain>
    </source>
</reference>
<dbReference type="RefSeq" id="WP_345450537.1">
    <property type="nucleotide sequence ID" value="NZ_BAABKK010000023.1"/>
</dbReference>
<evidence type="ECO:0008006" key="3">
    <source>
        <dbReference type="Google" id="ProtNLM"/>
    </source>
</evidence>
<evidence type="ECO:0000313" key="2">
    <source>
        <dbReference type="Proteomes" id="UP001500200"/>
    </source>
</evidence>